<name>A0A2S7KQI1_9FLAO</name>
<organism evidence="1 2">
    <name type="scientific">Aureitalea marina</name>
    <dbReference type="NCBI Taxonomy" id="930804"/>
    <lineage>
        <taxon>Bacteria</taxon>
        <taxon>Pseudomonadati</taxon>
        <taxon>Bacteroidota</taxon>
        <taxon>Flavobacteriia</taxon>
        <taxon>Flavobacteriales</taxon>
        <taxon>Flavobacteriaceae</taxon>
        <taxon>Aureitalea</taxon>
    </lineage>
</organism>
<sequence length="323" mass="36972">MNFIHKFRKLVSLVKQRAALPSILFSILLFTSCESNKTHNLSLLDHQTPDNTPLIFAEGIISTDDFEFTITFTPEMDELYFTRRKPDEDNAVYGIKLENNVWSEPEIAFFTSNEGWDFEPHISPNGDRLYFGSVRPLNDTASSAGLHQWYSKRTASGWDDPRPLEKPFIDRRITMYLTSAENGNLYFTTGEEGVKPEDWDIHTANNINGEYSEVIRMGPEINFDGKYIAHSYIAPDESYMIYDGESDSGYGDCDLYISFNRDGQWSEAINLGPEINTDQCEMCASVSPDGRYLFFHRGSTDENDKDTGNIYWVDLGRVLENIE</sequence>
<dbReference type="OrthoDB" id="9809364at2"/>
<accession>A0A2S7KQI1</accession>
<proteinExistence type="predicted"/>
<comment type="caution">
    <text evidence="1">The sequence shown here is derived from an EMBL/GenBank/DDBJ whole genome shotgun (WGS) entry which is preliminary data.</text>
</comment>
<dbReference type="Proteomes" id="UP000239800">
    <property type="component" value="Unassembled WGS sequence"/>
</dbReference>
<dbReference type="Pfam" id="PF07676">
    <property type="entry name" value="PD40"/>
    <property type="match status" value="2"/>
</dbReference>
<dbReference type="AlphaFoldDB" id="A0A2S7KQI1"/>
<dbReference type="InterPro" id="IPR011659">
    <property type="entry name" value="WD40"/>
</dbReference>
<dbReference type="PROSITE" id="PS51257">
    <property type="entry name" value="PROKAR_LIPOPROTEIN"/>
    <property type="match status" value="1"/>
</dbReference>
<dbReference type="SUPFAM" id="SSF82171">
    <property type="entry name" value="DPP6 N-terminal domain-like"/>
    <property type="match status" value="1"/>
</dbReference>
<dbReference type="EMBL" id="MQUB01000001">
    <property type="protein sequence ID" value="PQB04876.1"/>
    <property type="molecule type" value="Genomic_DNA"/>
</dbReference>
<protein>
    <submittedName>
        <fullName evidence="1">Uncharacterized protein</fullName>
    </submittedName>
</protein>
<reference evidence="1 2" key="1">
    <citation type="submission" date="2016-11" db="EMBL/GenBank/DDBJ databases">
        <title>Trade-off between light-utilization and light-protection in marine flavobacteria.</title>
        <authorList>
            <person name="Kumagai Y."/>
        </authorList>
    </citation>
    <scope>NUCLEOTIDE SEQUENCE [LARGE SCALE GENOMIC DNA]</scope>
    <source>
        <strain evidence="1 2">NBRC 107741</strain>
    </source>
</reference>
<evidence type="ECO:0000313" key="1">
    <source>
        <dbReference type="EMBL" id="PQB04876.1"/>
    </source>
</evidence>
<evidence type="ECO:0000313" key="2">
    <source>
        <dbReference type="Proteomes" id="UP000239800"/>
    </source>
</evidence>
<keyword evidence="2" id="KW-1185">Reference proteome</keyword>
<gene>
    <name evidence="1" type="ORF">BST85_08225</name>
</gene>